<dbReference type="InterPro" id="IPR039422">
    <property type="entry name" value="MarR/SlyA-like"/>
</dbReference>
<dbReference type="SUPFAM" id="SSF46785">
    <property type="entry name" value="Winged helix' DNA-binding domain"/>
    <property type="match status" value="1"/>
</dbReference>
<dbReference type="InterPro" id="IPR036388">
    <property type="entry name" value="WH-like_DNA-bd_sf"/>
</dbReference>
<feature type="region of interest" description="Disordered" evidence="1">
    <location>
        <begin position="1"/>
        <end position="26"/>
    </location>
</feature>
<reference evidence="4" key="1">
    <citation type="submission" date="2016-10" db="EMBL/GenBank/DDBJ databases">
        <authorList>
            <person name="Varghese N."/>
            <person name="Submissions S."/>
        </authorList>
    </citation>
    <scope>NUCLEOTIDE SEQUENCE [LARGE SCALE GENOMIC DNA]</scope>
    <source>
        <strain evidence="4">CGMCC 4.6856</strain>
    </source>
</reference>
<dbReference type="InterPro" id="IPR000835">
    <property type="entry name" value="HTH_MarR-typ"/>
</dbReference>
<dbReference type="GO" id="GO:0006950">
    <property type="term" value="P:response to stress"/>
    <property type="evidence" value="ECO:0007669"/>
    <property type="project" value="TreeGrafter"/>
</dbReference>
<dbReference type="PANTHER" id="PTHR33164:SF43">
    <property type="entry name" value="HTH-TYPE TRANSCRIPTIONAL REPRESSOR YETL"/>
    <property type="match status" value="1"/>
</dbReference>
<dbReference type="AlphaFoldDB" id="A0A1H9HMY6"/>
<dbReference type="OrthoDB" id="3177763at2"/>
<dbReference type="SMART" id="SM00347">
    <property type="entry name" value="HTH_MARR"/>
    <property type="match status" value="1"/>
</dbReference>
<feature type="compositionally biased region" description="Polar residues" evidence="1">
    <location>
        <begin position="1"/>
        <end position="14"/>
    </location>
</feature>
<dbReference type="Gene3D" id="1.10.10.10">
    <property type="entry name" value="Winged helix-like DNA-binding domain superfamily/Winged helix DNA-binding domain"/>
    <property type="match status" value="1"/>
</dbReference>
<feature type="domain" description="HTH marR-type" evidence="2">
    <location>
        <begin position="27"/>
        <end position="159"/>
    </location>
</feature>
<dbReference type="PRINTS" id="PR00598">
    <property type="entry name" value="HTHMARR"/>
</dbReference>
<feature type="region of interest" description="Disordered" evidence="1">
    <location>
        <begin position="160"/>
        <end position="179"/>
    </location>
</feature>
<dbReference type="Pfam" id="PF12802">
    <property type="entry name" value="MarR_2"/>
    <property type="match status" value="1"/>
</dbReference>
<evidence type="ECO:0000313" key="3">
    <source>
        <dbReference type="EMBL" id="SEQ63658.1"/>
    </source>
</evidence>
<organism evidence="3 4">
    <name type="scientific">Microlunatus flavus</name>
    <dbReference type="NCBI Taxonomy" id="1036181"/>
    <lineage>
        <taxon>Bacteria</taxon>
        <taxon>Bacillati</taxon>
        <taxon>Actinomycetota</taxon>
        <taxon>Actinomycetes</taxon>
        <taxon>Propionibacteriales</taxon>
        <taxon>Propionibacteriaceae</taxon>
        <taxon>Microlunatus</taxon>
    </lineage>
</organism>
<dbReference type="GO" id="GO:0003677">
    <property type="term" value="F:DNA binding"/>
    <property type="evidence" value="ECO:0007669"/>
    <property type="project" value="UniProtKB-KW"/>
</dbReference>
<sequence length="179" mass="18619">MTQEATSEQATSGEAATGKAPRAVPPAPSVSVLLIGLGRRAREGVEARLAELGLAYHHLSALGHLRRQAGLSYSELARRASVTTQSMQTTVAHLERRGLVDRGAATSQGRRADLQVTERGAAVLAEAEAALRVVDDSLVAGLDPAAREQLEQTLVRLFAGSAGRGEPGPPAGQPTASTR</sequence>
<dbReference type="InterPro" id="IPR036390">
    <property type="entry name" value="WH_DNA-bd_sf"/>
</dbReference>
<dbReference type="STRING" id="1036181.SAMN05421756_104325"/>
<dbReference type="RefSeq" id="WP_091180558.1">
    <property type="nucleotide sequence ID" value="NZ_FOFA01000004.1"/>
</dbReference>
<dbReference type="PROSITE" id="PS50995">
    <property type="entry name" value="HTH_MARR_2"/>
    <property type="match status" value="1"/>
</dbReference>
<dbReference type="PANTHER" id="PTHR33164">
    <property type="entry name" value="TRANSCRIPTIONAL REGULATOR, MARR FAMILY"/>
    <property type="match status" value="1"/>
</dbReference>
<dbReference type="GO" id="GO:0003700">
    <property type="term" value="F:DNA-binding transcription factor activity"/>
    <property type="evidence" value="ECO:0007669"/>
    <property type="project" value="InterPro"/>
</dbReference>
<keyword evidence="4" id="KW-1185">Reference proteome</keyword>
<proteinExistence type="predicted"/>
<keyword evidence="3" id="KW-0238">DNA-binding</keyword>
<evidence type="ECO:0000259" key="2">
    <source>
        <dbReference type="PROSITE" id="PS50995"/>
    </source>
</evidence>
<gene>
    <name evidence="3" type="ORF">SAMN05421756_104325</name>
</gene>
<dbReference type="EMBL" id="FOFA01000004">
    <property type="protein sequence ID" value="SEQ63658.1"/>
    <property type="molecule type" value="Genomic_DNA"/>
</dbReference>
<evidence type="ECO:0000313" key="4">
    <source>
        <dbReference type="Proteomes" id="UP000198504"/>
    </source>
</evidence>
<protein>
    <submittedName>
        <fullName evidence="3">DNA-binding transcriptional regulator, MarR family</fullName>
    </submittedName>
</protein>
<name>A0A1H9HMY6_9ACTN</name>
<dbReference type="Proteomes" id="UP000198504">
    <property type="component" value="Unassembled WGS sequence"/>
</dbReference>
<accession>A0A1H9HMY6</accession>
<evidence type="ECO:0000256" key="1">
    <source>
        <dbReference type="SAM" id="MobiDB-lite"/>
    </source>
</evidence>